<evidence type="ECO:0000313" key="6">
    <source>
        <dbReference type="Proteomes" id="UP001596312"/>
    </source>
</evidence>
<reference evidence="5 6" key="1">
    <citation type="journal article" date="2019" name="Int. J. Syst. Evol. Microbiol.">
        <title>The Global Catalogue of Microorganisms (GCM) 10K type strain sequencing project: providing services to taxonomists for standard genome sequencing and annotation.</title>
        <authorList>
            <consortium name="The Broad Institute Genomics Platform"/>
            <consortium name="The Broad Institute Genome Sequencing Center for Infectious Disease"/>
            <person name="Wu L."/>
            <person name="Ma J."/>
        </authorList>
    </citation>
    <scope>NUCLEOTIDE SEQUENCE [LARGE SCALE GENOMIC DNA]</scope>
    <source>
        <strain evidence="5 6">CGMCC 1.3240</strain>
    </source>
</reference>
<feature type="domain" description="HTH bat-type" evidence="3">
    <location>
        <begin position="159"/>
        <end position="210"/>
    </location>
</feature>
<keyword evidence="1" id="KW-0805">Transcription regulation</keyword>
<dbReference type="Pfam" id="PF24278">
    <property type="entry name" value="HVO_0513_N"/>
    <property type="match status" value="1"/>
</dbReference>
<evidence type="ECO:0000313" key="5">
    <source>
        <dbReference type="EMBL" id="MFC6906971.1"/>
    </source>
</evidence>
<name>A0ABD5V8B5_9EURY</name>
<dbReference type="RefSeq" id="WP_340605551.1">
    <property type="nucleotide sequence ID" value="NZ_JBBMXV010000006.1"/>
</dbReference>
<proteinExistence type="predicted"/>
<evidence type="ECO:0000259" key="4">
    <source>
        <dbReference type="Pfam" id="PF24278"/>
    </source>
</evidence>
<keyword evidence="2" id="KW-0804">Transcription</keyword>
<accession>A0ABD5V8B5</accession>
<dbReference type="AlphaFoldDB" id="A0ABD5V8B5"/>
<sequence>MRFIDITVEPDPSSQSILTRRLIDSNAVVHEELLNWRMSDDFVLNLLSFVHGDPEVYAAIHAEAPDVLVHEIRAVDDDQFYAYVQQAGNHTASWWTAFLAHDFIHVPPVVLENGITRITLLGEVDELRDVVADLSKEVTVEIDAIGDYHGQGRRITDRLTTRQYRALRVAADCGYYAVPREGSLADIAAELNCTESTASDLLRRAEREIVDAILGT</sequence>
<keyword evidence="6" id="KW-1185">Reference proteome</keyword>
<dbReference type="InterPro" id="IPR007050">
    <property type="entry name" value="HTH_bacterioopsin"/>
</dbReference>
<protein>
    <submittedName>
        <fullName evidence="5">Helix-turn-helix domain-containing protein</fullName>
    </submittedName>
</protein>
<dbReference type="Pfam" id="PF04967">
    <property type="entry name" value="HTH_10"/>
    <property type="match status" value="1"/>
</dbReference>
<organism evidence="5 6">
    <name type="scientific">Halalkalicoccus tibetensis</name>
    <dbReference type="NCBI Taxonomy" id="175632"/>
    <lineage>
        <taxon>Archaea</taxon>
        <taxon>Methanobacteriati</taxon>
        <taxon>Methanobacteriota</taxon>
        <taxon>Stenosarchaea group</taxon>
        <taxon>Halobacteria</taxon>
        <taxon>Halobacteriales</taxon>
        <taxon>Halococcaceae</taxon>
        <taxon>Halalkalicoccus</taxon>
    </lineage>
</organism>
<dbReference type="PANTHER" id="PTHR34236:SF1">
    <property type="entry name" value="DIMETHYL SULFOXIDE REDUCTASE TRANSCRIPTIONAL ACTIVATOR"/>
    <property type="match status" value="1"/>
</dbReference>
<comment type="caution">
    <text evidence="5">The sequence shown here is derived from an EMBL/GenBank/DDBJ whole genome shotgun (WGS) entry which is preliminary data.</text>
</comment>
<dbReference type="EMBL" id="JBHSXQ010000006">
    <property type="protein sequence ID" value="MFC6906971.1"/>
    <property type="molecule type" value="Genomic_DNA"/>
</dbReference>
<evidence type="ECO:0000256" key="1">
    <source>
        <dbReference type="ARBA" id="ARBA00023015"/>
    </source>
</evidence>
<evidence type="ECO:0000259" key="3">
    <source>
        <dbReference type="Pfam" id="PF04967"/>
    </source>
</evidence>
<feature type="domain" description="HVO-0513-like N-terminal" evidence="4">
    <location>
        <begin position="19"/>
        <end position="148"/>
    </location>
</feature>
<dbReference type="InterPro" id="IPR056493">
    <property type="entry name" value="HVO_0513_N"/>
</dbReference>
<dbReference type="PANTHER" id="PTHR34236">
    <property type="entry name" value="DIMETHYL SULFOXIDE REDUCTASE TRANSCRIPTIONAL ACTIVATOR"/>
    <property type="match status" value="1"/>
</dbReference>
<evidence type="ECO:0000256" key="2">
    <source>
        <dbReference type="ARBA" id="ARBA00023163"/>
    </source>
</evidence>
<dbReference type="Proteomes" id="UP001596312">
    <property type="component" value="Unassembled WGS sequence"/>
</dbReference>
<gene>
    <name evidence="5" type="ORF">ACFQGH_17410</name>
</gene>